<proteinExistence type="inferred from homology"/>
<dbReference type="Pfam" id="PF02519">
    <property type="entry name" value="Auxin_inducible"/>
    <property type="match status" value="1"/>
</dbReference>
<gene>
    <name evidence="3" type="ORF">Sangu_1387400</name>
</gene>
<name>A0AAW2N6F0_9LAMI</name>
<evidence type="ECO:0000256" key="1">
    <source>
        <dbReference type="ARBA" id="ARBA00006974"/>
    </source>
</evidence>
<dbReference type="PANTHER" id="PTHR31374">
    <property type="entry name" value="AUXIN-INDUCED PROTEIN-LIKE-RELATED"/>
    <property type="match status" value="1"/>
</dbReference>
<dbReference type="AlphaFoldDB" id="A0AAW2N6F0"/>
<reference evidence="3" key="1">
    <citation type="submission" date="2020-06" db="EMBL/GenBank/DDBJ databases">
        <authorList>
            <person name="Li T."/>
            <person name="Hu X."/>
            <person name="Zhang T."/>
            <person name="Song X."/>
            <person name="Zhang H."/>
            <person name="Dai N."/>
            <person name="Sheng W."/>
            <person name="Hou X."/>
            <person name="Wei L."/>
        </authorList>
    </citation>
    <scope>NUCLEOTIDE SEQUENCE</scope>
    <source>
        <strain evidence="3">G01</strain>
        <tissue evidence="3">Leaf</tissue>
    </source>
</reference>
<protein>
    <submittedName>
        <fullName evidence="3">Auxin-responsive protein SAUR50</fullName>
    </submittedName>
</protein>
<evidence type="ECO:0000256" key="2">
    <source>
        <dbReference type="SAM" id="MobiDB-lite"/>
    </source>
</evidence>
<organism evidence="3">
    <name type="scientific">Sesamum angustifolium</name>
    <dbReference type="NCBI Taxonomy" id="2727405"/>
    <lineage>
        <taxon>Eukaryota</taxon>
        <taxon>Viridiplantae</taxon>
        <taxon>Streptophyta</taxon>
        <taxon>Embryophyta</taxon>
        <taxon>Tracheophyta</taxon>
        <taxon>Spermatophyta</taxon>
        <taxon>Magnoliopsida</taxon>
        <taxon>eudicotyledons</taxon>
        <taxon>Gunneridae</taxon>
        <taxon>Pentapetalae</taxon>
        <taxon>asterids</taxon>
        <taxon>lamiids</taxon>
        <taxon>Lamiales</taxon>
        <taxon>Pedaliaceae</taxon>
        <taxon>Sesamum</taxon>
    </lineage>
</organism>
<comment type="caution">
    <text evidence="3">The sequence shown here is derived from an EMBL/GenBank/DDBJ whole genome shotgun (WGS) entry which is preliminary data.</text>
</comment>
<feature type="region of interest" description="Disordered" evidence="2">
    <location>
        <begin position="1"/>
        <end position="39"/>
    </location>
</feature>
<reference evidence="3" key="2">
    <citation type="journal article" date="2024" name="Plant">
        <title>Genomic evolution and insights into agronomic trait innovations of Sesamum species.</title>
        <authorList>
            <person name="Miao H."/>
            <person name="Wang L."/>
            <person name="Qu L."/>
            <person name="Liu H."/>
            <person name="Sun Y."/>
            <person name="Le M."/>
            <person name="Wang Q."/>
            <person name="Wei S."/>
            <person name="Zheng Y."/>
            <person name="Lin W."/>
            <person name="Duan Y."/>
            <person name="Cao H."/>
            <person name="Xiong S."/>
            <person name="Wang X."/>
            <person name="Wei L."/>
            <person name="Li C."/>
            <person name="Ma Q."/>
            <person name="Ju M."/>
            <person name="Zhao R."/>
            <person name="Li G."/>
            <person name="Mu C."/>
            <person name="Tian Q."/>
            <person name="Mei H."/>
            <person name="Zhang T."/>
            <person name="Gao T."/>
            <person name="Zhang H."/>
        </authorList>
    </citation>
    <scope>NUCLEOTIDE SEQUENCE</scope>
    <source>
        <strain evidence="3">G01</strain>
    </source>
</reference>
<comment type="similarity">
    <text evidence="1">Belongs to the ARG7 family.</text>
</comment>
<dbReference type="InterPro" id="IPR003676">
    <property type="entry name" value="SAUR_fam"/>
</dbReference>
<dbReference type="GO" id="GO:0009733">
    <property type="term" value="P:response to auxin"/>
    <property type="evidence" value="ECO:0007669"/>
    <property type="project" value="InterPro"/>
</dbReference>
<evidence type="ECO:0000313" key="3">
    <source>
        <dbReference type="EMBL" id="KAL0338653.1"/>
    </source>
</evidence>
<dbReference type="PANTHER" id="PTHR31374:SF28">
    <property type="entry name" value="SAUR-LIKE AUXIN-RESPONSIVE PROTEIN FAMILY"/>
    <property type="match status" value="1"/>
</dbReference>
<feature type="compositionally biased region" description="Polar residues" evidence="2">
    <location>
        <begin position="28"/>
        <end position="37"/>
    </location>
</feature>
<accession>A0AAW2N6F0</accession>
<sequence>MKKLARKVKSMGGSTGGRPRHKPISGDNEGSPTTPTGTFPVYVGEKRQRFVVPMSYLSHPLFKIMLGKAYDEFGFEQRNGLAVPCSVTAFLEVISAVECCNGDLILGTRWMSFFSQVIMGRLSIHH</sequence>
<dbReference type="EMBL" id="JACGWK010000008">
    <property type="protein sequence ID" value="KAL0338653.1"/>
    <property type="molecule type" value="Genomic_DNA"/>
</dbReference>